<dbReference type="InterPro" id="IPR009056">
    <property type="entry name" value="Cyt_c-like_dom"/>
</dbReference>
<dbReference type="EC" id="1.1.99.3" evidence="1"/>
<dbReference type="Gene3D" id="1.10.760.10">
    <property type="entry name" value="Cytochrome c-like domain"/>
    <property type="match status" value="1"/>
</dbReference>
<organism evidence="1 2">
    <name type="scientific">Mucilaginibacter gotjawali</name>
    <dbReference type="NCBI Taxonomy" id="1550579"/>
    <lineage>
        <taxon>Bacteria</taxon>
        <taxon>Pseudomonadati</taxon>
        <taxon>Bacteroidota</taxon>
        <taxon>Sphingobacteriia</taxon>
        <taxon>Sphingobacteriales</taxon>
        <taxon>Sphingobacteriaceae</taxon>
        <taxon>Mucilaginibacter</taxon>
    </lineage>
</organism>
<dbReference type="KEGG" id="mgot:MgSA37_01020"/>
<dbReference type="Proteomes" id="UP000218263">
    <property type="component" value="Chromosome"/>
</dbReference>
<dbReference type="SUPFAM" id="SSF46626">
    <property type="entry name" value="Cytochrome c"/>
    <property type="match status" value="1"/>
</dbReference>
<protein>
    <submittedName>
        <fullName evidence="1">Gluconate 2-dehydrogenase cytochrome c subunit</fullName>
        <ecNumber evidence="1">1.1.99.3</ecNumber>
    </submittedName>
</protein>
<dbReference type="GO" id="GO:0009055">
    <property type="term" value="F:electron transfer activity"/>
    <property type="evidence" value="ECO:0007669"/>
    <property type="project" value="InterPro"/>
</dbReference>
<sequence>MKKLAAIFIIAIFAWSLNSCDPGKGVKNADAATPPSKDSLVKRGNYLVTTLGCNDCHSPKKMGPKGPYIDSARMLSGFPSTAPIPVAGADDIKRGLVVFAGDLTAAIGPWGTSFAANITSDATGIGSWKEDQFKNALRHGKYKGLDSERSLLPPMPWQDLTNLTDADIEAIFTYLQSTKPVNNVVPAFRPAGKG</sequence>
<evidence type="ECO:0000313" key="2">
    <source>
        <dbReference type="Proteomes" id="UP000218263"/>
    </source>
</evidence>
<dbReference type="EMBL" id="AP017313">
    <property type="protein sequence ID" value="BAU52856.1"/>
    <property type="molecule type" value="Genomic_DNA"/>
</dbReference>
<proteinExistence type="predicted"/>
<dbReference type="AlphaFoldDB" id="A0A125T2D3"/>
<dbReference type="Pfam" id="PF00034">
    <property type="entry name" value="Cytochrom_C"/>
    <property type="match status" value="1"/>
</dbReference>
<accession>A0A125T2D3</accession>
<keyword evidence="2" id="KW-1185">Reference proteome</keyword>
<dbReference type="GO" id="GO:0046872">
    <property type="term" value="F:metal ion binding"/>
    <property type="evidence" value="ECO:0007669"/>
    <property type="project" value="UniProtKB-KW"/>
</dbReference>
<dbReference type="InterPro" id="IPR051459">
    <property type="entry name" value="Cytochrome_c-type_DH"/>
</dbReference>
<dbReference type="GO" id="GO:0020037">
    <property type="term" value="F:heme binding"/>
    <property type="evidence" value="ECO:0007669"/>
    <property type="project" value="InterPro"/>
</dbReference>
<dbReference type="GO" id="GO:0033717">
    <property type="term" value="F:gluconate 2-dehydrogenase (acceptor) activity"/>
    <property type="evidence" value="ECO:0007669"/>
    <property type="project" value="UniProtKB-EC"/>
</dbReference>
<dbReference type="PANTHER" id="PTHR35008:SF4">
    <property type="entry name" value="BLL4482 PROTEIN"/>
    <property type="match status" value="1"/>
</dbReference>
<reference evidence="1 2" key="1">
    <citation type="submission" date="2015-12" db="EMBL/GenBank/DDBJ databases">
        <title>Genome sequence of Mucilaginibacter gotjawali.</title>
        <authorList>
            <person name="Lee J.S."/>
            <person name="Lee K.C."/>
            <person name="Kim K.K."/>
            <person name="Lee B.W."/>
        </authorList>
    </citation>
    <scope>NUCLEOTIDE SEQUENCE [LARGE SCALE GENOMIC DNA]</scope>
    <source>
        <strain evidence="1 2">SA3-7</strain>
    </source>
</reference>
<dbReference type="PANTHER" id="PTHR35008">
    <property type="entry name" value="BLL4482 PROTEIN-RELATED"/>
    <property type="match status" value="1"/>
</dbReference>
<name>A0A125T2D3_9SPHI</name>
<evidence type="ECO:0000313" key="1">
    <source>
        <dbReference type="EMBL" id="BAU52856.1"/>
    </source>
</evidence>
<dbReference type="RefSeq" id="WP_096350126.1">
    <property type="nucleotide sequence ID" value="NZ_AP017313.1"/>
</dbReference>
<dbReference type="PROSITE" id="PS51007">
    <property type="entry name" value="CYTC"/>
    <property type="match status" value="1"/>
</dbReference>
<dbReference type="InterPro" id="IPR036909">
    <property type="entry name" value="Cyt_c-like_dom_sf"/>
</dbReference>
<dbReference type="OrthoDB" id="9809720at2"/>
<keyword evidence="1" id="KW-0560">Oxidoreductase</keyword>
<gene>
    <name evidence="1" type="ORF">MgSA37_01020</name>
</gene>